<sequence>MKKLPFLLSRQRLSAAALCLAAGFFLPFSALPAARSAQLASLLIPFGLFFALSPRRPGWVRAAAAFFLAACLLSCADSALRGFLMTSYESDYFSGFVIQALANTSPQEAREYLATAQPQILFWAGAGLAVFLIQAALILSSLRRSLPLGCSLPQRPGDFRPGLPSGAALCLAAAAVAGLTLFNHSWRSHMVPLSWIKAAACAESYRDFWRQSDERNAEIAHVSQSLITHVGDAPKTIVLVIGESLTRDNMSLFGYSRDTTPELRGMVQKGEITAVADSWSTAAQTIAAFESMFRFPAGQAQLQGRGNLFAFFRAAGFRIIWISNQDDLAIKELYQDYADKAVLLNRVSGRSTRSMDEKLLQPLSAAMQDPAPRKLIVVHMLGAHPHFALRYPDRLKDAWSGSDSVSRSMEKLGRGPIVRGQLNDYDRAMLYQDEVLARIFRIVRDGAGNRSTLCLFLSDHGVETGRYDNRVGHSPSSPSSYRIPVLLWARGPLEQAVRKAAERPFRADWTDSLLLDAAEIRWKGERPHESLLNPDYRWSEPESRRRFSSALSRD</sequence>
<proteinExistence type="predicted"/>
<dbReference type="PANTHER" id="PTHR30443">
    <property type="entry name" value="INNER MEMBRANE PROTEIN"/>
    <property type="match status" value="1"/>
</dbReference>
<gene>
    <name evidence="10" type="ORF">MAF45_03650</name>
</gene>
<evidence type="ECO:0000256" key="2">
    <source>
        <dbReference type="ARBA" id="ARBA00022475"/>
    </source>
</evidence>
<keyword evidence="6 8" id="KW-0472">Membrane</keyword>
<evidence type="ECO:0000256" key="3">
    <source>
        <dbReference type="ARBA" id="ARBA00022679"/>
    </source>
</evidence>
<keyword evidence="5 8" id="KW-1133">Transmembrane helix</keyword>
<feature type="transmembrane region" description="Helical" evidence="8">
    <location>
        <begin position="162"/>
        <end position="182"/>
    </location>
</feature>
<comment type="caution">
    <text evidence="10">The sequence shown here is derived from an EMBL/GenBank/DDBJ whole genome shotgun (WGS) entry which is preliminary data.</text>
</comment>
<keyword evidence="4 8" id="KW-0812">Transmembrane</keyword>
<dbReference type="InterPro" id="IPR040423">
    <property type="entry name" value="PEA_transferase"/>
</dbReference>
<dbReference type="Pfam" id="PF00884">
    <property type="entry name" value="Sulfatase"/>
    <property type="match status" value="1"/>
</dbReference>
<dbReference type="RefSeq" id="WP_237978193.1">
    <property type="nucleotide sequence ID" value="NZ_JAKNCT010000003.1"/>
</dbReference>
<name>A0ABS9MPL4_9BURK</name>
<feature type="region of interest" description="Disordered" evidence="7">
    <location>
        <begin position="529"/>
        <end position="554"/>
    </location>
</feature>
<comment type="subcellular location">
    <subcellularLocation>
        <location evidence="1">Cell membrane</location>
        <topology evidence="1">Multi-pass membrane protein</topology>
    </subcellularLocation>
</comment>
<evidence type="ECO:0000256" key="1">
    <source>
        <dbReference type="ARBA" id="ARBA00004651"/>
    </source>
</evidence>
<dbReference type="SUPFAM" id="SSF53649">
    <property type="entry name" value="Alkaline phosphatase-like"/>
    <property type="match status" value="1"/>
</dbReference>
<evidence type="ECO:0000313" key="11">
    <source>
        <dbReference type="Proteomes" id="UP001297600"/>
    </source>
</evidence>
<accession>A0ABS9MPL4</accession>
<dbReference type="InterPro" id="IPR000917">
    <property type="entry name" value="Sulfatase_N"/>
</dbReference>
<evidence type="ECO:0000256" key="4">
    <source>
        <dbReference type="ARBA" id="ARBA00022692"/>
    </source>
</evidence>
<dbReference type="CDD" id="cd16017">
    <property type="entry name" value="LptA"/>
    <property type="match status" value="1"/>
</dbReference>
<reference evidence="10 11" key="1">
    <citation type="submission" date="2022-02" db="EMBL/GenBank/DDBJ databases">
        <title>Mesosutterella porci, a novel member of the family Sutterellaceae from pig feces.</title>
        <authorList>
            <person name="Wylensek D."/>
            <person name="Clavel T."/>
        </authorList>
    </citation>
    <scope>NUCLEOTIDE SEQUENCE [LARGE SCALE GENOMIC DNA]</scope>
    <source>
        <strain evidence="11">oilRF-744-wt-GAM-9</strain>
    </source>
</reference>
<dbReference type="EMBL" id="JAKNCT010000003">
    <property type="protein sequence ID" value="MCG5030539.1"/>
    <property type="molecule type" value="Genomic_DNA"/>
</dbReference>
<evidence type="ECO:0000313" key="10">
    <source>
        <dbReference type="EMBL" id="MCG5030539.1"/>
    </source>
</evidence>
<protein>
    <submittedName>
        <fullName evidence="10">Phosphoethanolamine transferase</fullName>
    </submittedName>
</protein>
<feature type="domain" description="Sulfatase N-terminal" evidence="9">
    <location>
        <begin position="235"/>
        <end position="499"/>
    </location>
</feature>
<keyword evidence="11" id="KW-1185">Reference proteome</keyword>
<feature type="transmembrane region" description="Helical" evidence="8">
    <location>
        <begin position="60"/>
        <end position="80"/>
    </location>
</feature>
<keyword evidence="2" id="KW-1003">Cell membrane</keyword>
<dbReference type="Gene3D" id="3.40.720.10">
    <property type="entry name" value="Alkaline Phosphatase, subunit A"/>
    <property type="match status" value="1"/>
</dbReference>
<keyword evidence="3 10" id="KW-0808">Transferase</keyword>
<dbReference type="Proteomes" id="UP001297600">
    <property type="component" value="Unassembled WGS sequence"/>
</dbReference>
<dbReference type="InterPro" id="IPR058130">
    <property type="entry name" value="PEA_transf_C"/>
</dbReference>
<evidence type="ECO:0000256" key="7">
    <source>
        <dbReference type="SAM" id="MobiDB-lite"/>
    </source>
</evidence>
<evidence type="ECO:0000256" key="8">
    <source>
        <dbReference type="SAM" id="Phobius"/>
    </source>
</evidence>
<dbReference type="InterPro" id="IPR017850">
    <property type="entry name" value="Alkaline_phosphatase_core_sf"/>
</dbReference>
<dbReference type="PANTHER" id="PTHR30443:SF2">
    <property type="entry name" value="PHOSPHOETHANOLAMINE TRANSFERASE EPTC"/>
    <property type="match status" value="1"/>
</dbReference>
<dbReference type="GO" id="GO:0016740">
    <property type="term" value="F:transferase activity"/>
    <property type="evidence" value="ECO:0007669"/>
    <property type="project" value="UniProtKB-KW"/>
</dbReference>
<evidence type="ECO:0000256" key="5">
    <source>
        <dbReference type="ARBA" id="ARBA00022989"/>
    </source>
</evidence>
<organism evidence="10 11">
    <name type="scientific">Mesosutterella porci</name>
    <dbReference type="NCBI Taxonomy" id="2915351"/>
    <lineage>
        <taxon>Bacteria</taxon>
        <taxon>Pseudomonadati</taxon>
        <taxon>Pseudomonadota</taxon>
        <taxon>Betaproteobacteria</taxon>
        <taxon>Burkholderiales</taxon>
        <taxon>Sutterellaceae</taxon>
        <taxon>Mesosutterella</taxon>
    </lineage>
</organism>
<feature type="transmembrane region" description="Helical" evidence="8">
    <location>
        <begin position="120"/>
        <end position="142"/>
    </location>
</feature>
<evidence type="ECO:0000259" key="9">
    <source>
        <dbReference type="Pfam" id="PF00884"/>
    </source>
</evidence>
<evidence type="ECO:0000256" key="6">
    <source>
        <dbReference type="ARBA" id="ARBA00023136"/>
    </source>
</evidence>